<dbReference type="AlphaFoldDB" id="A4JSE5"/>
<dbReference type="InterPro" id="IPR003661">
    <property type="entry name" value="HisK_dim/P_dom"/>
</dbReference>
<dbReference type="PROSITE" id="PS51755">
    <property type="entry name" value="OMPR_PHOB"/>
    <property type="match status" value="1"/>
</dbReference>
<dbReference type="SUPFAM" id="SSF52172">
    <property type="entry name" value="CheY-like"/>
    <property type="match status" value="1"/>
</dbReference>
<organism evidence="24 25">
    <name type="scientific">Burkholderia vietnamiensis (strain G4 / LMG 22486)</name>
    <name type="common">Burkholderia cepacia (strain R1808)</name>
    <dbReference type="NCBI Taxonomy" id="269482"/>
    <lineage>
        <taxon>Bacteria</taxon>
        <taxon>Pseudomonadati</taxon>
        <taxon>Pseudomonadota</taxon>
        <taxon>Betaproteobacteria</taxon>
        <taxon>Burkholderiales</taxon>
        <taxon>Burkholderiaceae</taxon>
        <taxon>Burkholderia</taxon>
        <taxon>Burkholderia cepacia complex</taxon>
    </lineage>
</organism>
<dbReference type="PROSITE" id="PS50885">
    <property type="entry name" value="HAMP"/>
    <property type="match status" value="1"/>
</dbReference>
<sequence length="686" mass="74654">MRILLVEDDVLLGDGIRAGLRQQGFQVDWVRDGDAAQRELRAHVHAAAVLDLGLPLVDGMDVLQRIRRDGIALPILVLTARDAVPDRIRALDAGADDYVIKPIDLYELGARLRALVRRAHGRPTERLRAHDVELEPASRTARRAGVAVALSTREFDLLHILMLNAGRVLSREQIEQYLYSLGAGSREQCGGGPHPSAAREARQRSDPHRARRGLRADAGRRMKALLPARSLHGRLLTLVPAVVLGVWLATLMLTWLDAQREIDRLLDGHLAQAAALLVAQQARGPDDDDTAIDAPMLHPYGPRVAFQVFHDGRLGLHSENAPSQPMVAPELTGQARASGFWTVAIDGDAWRVFVVHGVRHDVQVFVGERIDSRKSILGAVMRSAFWPMAAALPLLVLAIGWAVRRGTSPLRDFGRALARRNPQALDTIRLERTPLEMQPMLDALNRLFERIRAVMDAERRFTADAAHELRTPIAAVSAQAQVALAERHDAPRRHALRGVLEGCDRAARLVDQLLLLSRLDAGALAQRATVDLAALAKRVVAEAAPRSIDMRQRLELDARAPCLVGGNEPLLESMVRNLVDNAIRYSPADACITVSVARCDGRTTLRVEDSGPGIGDDDLRRLGERFFRPAGSRPGGSGLGWSIVRRIAAAHEADLEVGRSAALGGLCVVVSWPAADAADAAGTAAH</sequence>
<proteinExistence type="predicted"/>
<dbReference type="CDD" id="cd17624">
    <property type="entry name" value="REC_OmpR_PmrA-like"/>
    <property type="match status" value="1"/>
</dbReference>
<evidence type="ECO:0000256" key="5">
    <source>
        <dbReference type="ARBA" id="ARBA00022679"/>
    </source>
</evidence>
<evidence type="ECO:0000256" key="4">
    <source>
        <dbReference type="ARBA" id="ARBA00022553"/>
    </source>
</evidence>
<dbReference type="CDD" id="cd00383">
    <property type="entry name" value="trans_reg_C"/>
    <property type="match status" value="1"/>
</dbReference>
<evidence type="ECO:0000259" key="22">
    <source>
        <dbReference type="PROSITE" id="PS50885"/>
    </source>
</evidence>
<evidence type="ECO:0000256" key="3">
    <source>
        <dbReference type="ARBA" id="ARBA00012438"/>
    </source>
</evidence>
<dbReference type="Pfam" id="PF00512">
    <property type="entry name" value="HisKA"/>
    <property type="match status" value="1"/>
</dbReference>
<protein>
    <recommendedName>
        <fullName evidence="3">histidine kinase</fullName>
        <ecNumber evidence="3">2.7.13.3</ecNumber>
    </recommendedName>
</protein>
<evidence type="ECO:0000313" key="24">
    <source>
        <dbReference type="EMBL" id="ABO59198.1"/>
    </source>
</evidence>
<keyword evidence="7" id="KW-0547">Nucleotide-binding</keyword>
<dbReference type="Gene3D" id="3.40.50.2300">
    <property type="match status" value="1"/>
</dbReference>
<dbReference type="PROSITE" id="PS50110">
    <property type="entry name" value="RESPONSE_REGULATORY"/>
    <property type="match status" value="1"/>
</dbReference>
<evidence type="ECO:0000256" key="9">
    <source>
        <dbReference type="ARBA" id="ARBA00022840"/>
    </source>
</evidence>
<dbReference type="Pfam" id="PF00072">
    <property type="entry name" value="Response_reg"/>
    <property type="match status" value="1"/>
</dbReference>
<dbReference type="InterPro" id="IPR011006">
    <property type="entry name" value="CheY-like_superfamily"/>
</dbReference>
<evidence type="ECO:0000256" key="1">
    <source>
        <dbReference type="ARBA" id="ARBA00000085"/>
    </source>
</evidence>
<evidence type="ECO:0000256" key="2">
    <source>
        <dbReference type="ARBA" id="ARBA00004141"/>
    </source>
</evidence>
<dbReference type="InterPro" id="IPR050428">
    <property type="entry name" value="TCS_sensor_his_kinase"/>
</dbReference>
<evidence type="ECO:0000256" key="17">
    <source>
        <dbReference type="PROSITE-ProRule" id="PRU01091"/>
    </source>
</evidence>
<dbReference type="GO" id="GO:0005886">
    <property type="term" value="C:plasma membrane"/>
    <property type="evidence" value="ECO:0007669"/>
    <property type="project" value="TreeGrafter"/>
</dbReference>
<feature type="domain" description="HAMP" evidence="22">
    <location>
        <begin position="404"/>
        <end position="456"/>
    </location>
</feature>
<dbReference type="Gene3D" id="1.10.10.10">
    <property type="entry name" value="Winged helix-like DNA-binding domain superfamily/Winged helix DNA-binding domain"/>
    <property type="match status" value="1"/>
</dbReference>
<keyword evidence="12" id="KW-0805">Transcription regulation</keyword>
<feature type="region of interest" description="Disordered" evidence="18">
    <location>
        <begin position="185"/>
        <end position="216"/>
    </location>
</feature>
<comment type="catalytic activity">
    <reaction evidence="1">
        <text>ATP + protein L-histidine = ADP + protein N-phospho-L-histidine.</text>
        <dbReference type="EC" id="2.7.13.3"/>
    </reaction>
</comment>
<evidence type="ECO:0000259" key="20">
    <source>
        <dbReference type="PROSITE" id="PS50109"/>
    </source>
</evidence>
<feature type="modified residue" description="4-aspartylphosphate" evidence="16">
    <location>
        <position position="51"/>
    </location>
</feature>
<keyword evidence="15" id="KW-0804">Transcription</keyword>
<keyword evidence="9" id="KW-0067">ATP-binding</keyword>
<evidence type="ECO:0000256" key="19">
    <source>
        <dbReference type="SAM" id="Phobius"/>
    </source>
</evidence>
<dbReference type="PANTHER" id="PTHR45436">
    <property type="entry name" value="SENSOR HISTIDINE KINASE YKOH"/>
    <property type="match status" value="1"/>
</dbReference>
<dbReference type="InterPro" id="IPR013727">
    <property type="entry name" value="2CSK_N"/>
</dbReference>
<dbReference type="SUPFAM" id="SSF55874">
    <property type="entry name" value="ATPase domain of HSP90 chaperone/DNA topoisomerase II/histidine kinase"/>
    <property type="match status" value="1"/>
</dbReference>
<evidence type="ECO:0000256" key="6">
    <source>
        <dbReference type="ARBA" id="ARBA00022692"/>
    </source>
</evidence>
<evidence type="ECO:0000256" key="10">
    <source>
        <dbReference type="ARBA" id="ARBA00022989"/>
    </source>
</evidence>
<dbReference type="Gene3D" id="1.10.287.130">
    <property type="match status" value="1"/>
</dbReference>
<feature type="transmembrane region" description="Helical" evidence="19">
    <location>
        <begin position="235"/>
        <end position="256"/>
    </location>
</feature>
<dbReference type="FunFam" id="3.40.50.2300:FF:000002">
    <property type="entry name" value="DNA-binding response regulator PhoP"/>
    <property type="match status" value="1"/>
</dbReference>
<dbReference type="GO" id="GO:0000155">
    <property type="term" value="F:phosphorelay sensor kinase activity"/>
    <property type="evidence" value="ECO:0007669"/>
    <property type="project" value="InterPro"/>
</dbReference>
<evidence type="ECO:0000256" key="15">
    <source>
        <dbReference type="ARBA" id="ARBA00023163"/>
    </source>
</evidence>
<evidence type="ECO:0000256" key="12">
    <source>
        <dbReference type="ARBA" id="ARBA00023015"/>
    </source>
</evidence>
<dbReference type="SUPFAM" id="SSF47384">
    <property type="entry name" value="Homodimeric domain of signal transducing histidine kinase"/>
    <property type="match status" value="1"/>
</dbReference>
<keyword evidence="13 17" id="KW-0238">DNA-binding</keyword>
<dbReference type="EMBL" id="CP000616">
    <property type="protein sequence ID" value="ABO59198.1"/>
    <property type="molecule type" value="Genomic_DNA"/>
</dbReference>
<dbReference type="PRINTS" id="PR00344">
    <property type="entry name" value="BCTRLSENSOR"/>
</dbReference>
<evidence type="ECO:0000256" key="11">
    <source>
        <dbReference type="ARBA" id="ARBA00023012"/>
    </source>
</evidence>
<dbReference type="InterPro" id="IPR001789">
    <property type="entry name" value="Sig_transdc_resp-reg_receiver"/>
</dbReference>
<accession>A4JSE5</accession>
<dbReference type="GO" id="GO:0006355">
    <property type="term" value="P:regulation of DNA-templated transcription"/>
    <property type="evidence" value="ECO:0007669"/>
    <property type="project" value="InterPro"/>
</dbReference>
<gene>
    <name evidence="24" type="ordered locus">Bcep1808_6298</name>
</gene>
<dbReference type="Proteomes" id="UP000002287">
    <property type="component" value="Chromosome 3"/>
</dbReference>
<evidence type="ECO:0000256" key="8">
    <source>
        <dbReference type="ARBA" id="ARBA00022777"/>
    </source>
</evidence>
<dbReference type="InterPro" id="IPR003660">
    <property type="entry name" value="HAMP_dom"/>
</dbReference>
<keyword evidence="5" id="KW-0808">Transferase</keyword>
<dbReference type="SMART" id="SM00387">
    <property type="entry name" value="HATPase_c"/>
    <property type="match status" value="1"/>
</dbReference>
<keyword evidence="6 19" id="KW-0812">Transmembrane</keyword>
<dbReference type="HOGENOM" id="CLU_400998_0_0_4"/>
<reference evidence="25" key="1">
    <citation type="submission" date="2007-03" db="EMBL/GenBank/DDBJ databases">
        <title>Complete sequence of chromosome 3 of Burkholderia vietnamiensis G4.</title>
        <authorList>
            <consortium name="US DOE Joint Genome Institute"/>
            <person name="Copeland A."/>
            <person name="Lucas S."/>
            <person name="Lapidus A."/>
            <person name="Barry K."/>
            <person name="Detter J.C."/>
            <person name="Glavina del Rio T."/>
            <person name="Hammon N."/>
            <person name="Israni S."/>
            <person name="Dalin E."/>
            <person name="Tice H."/>
            <person name="Pitluck S."/>
            <person name="Chain P."/>
            <person name="Malfatti S."/>
            <person name="Shin M."/>
            <person name="Vergez L."/>
            <person name="Schmutz J."/>
            <person name="Larimer F."/>
            <person name="Land M."/>
            <person name="Hauser L."/>
            <person name="Kyrpides N."/>
            <person name="Tiedje J."/>
            <person name="Richardson P."/>
        </authorList>
    </citation>
    <scope>NUCLEOTIDE SEQUENCE [LARGE SCALE GENOMIC DNA]</scope>
    <source>
        <strain evidence="25">G4 / LMG 22486</strain>
    </source>
</reference>
<dbReference type="InterPro" id="IPR003594">
    <property type="entry name" value="HATPase_dom"/>
</dbReference>
<feature type="domain" description="Histidine kinase" evidence="20">
    <location>
        <begin position="464"/>
        <end position="676"/>
    </location>
</feature>
<dbReference type="InterPro" id="IPR005467">
    <property type="entry name" value="His_kinase_dom"/>
</dbReference>
<keyword evidence="10 19" id="KW-1133">Transmembrane helix</keyword>
<dbReference type="PANTHER" id="PTHR45436:SF14">
    <property type="entry name" value="SENSOR PROTEIN QSEC"/>
    <property type="match status" value="1"/>
</dbReference>
<dbReference type="InterPro" id="IPR036388">
    <property type="entry name" value="WH-like_DNA-bd_sf"/>
</dbReference>
<dbReference type="KEGG" id="bvi:Bcep1808_6298"/>
<dbReference type="eggNOG" id="COG0745">
    <property type="taxonomic scope" value="Bacteria"/>
</dbReference>
<evidence type="ECO:0000259" key="21">
    <source>
        <dbReference type="PROSITE" id="PS50110"/>
    </source>
</evidence>
<dbReference type="EC" id="2.7.13.3" evidence="3"/>
<evidence type="ECO:0000256" key="7">
    <source>
        <dbReference type="ARBA" id="ARBA00022741"/>
    </source>
</evidence>
<evidence type="ECO:0000256" key="14">
    <source>
        <dbReference type="ARBA" id="ARBA00023136"/>
    </source>
</evidence>
<dbReference type="GO" id="GO:0003677">
    <property type="term" value="F:DNA binding"/>
    <property type="evidence" value="ECO:0007669"/>
    <property type="project" value="UniProtKB-UniRule"/>
</dbReference>
<dbReference type="GO" id="GO:0005524">
    <property type="term" value="F:ATP binding"/>
    <property type="evidence" value="ECO:0007669"/>
    <property type="project" value="UniProtKB-KW"/>
</dbReference>
<dbReference type="Gene3D" id="3.30.565.10">
    <property type="entry name" value="Histidine kinase-like ATPase, C-terminal domain"/>
    <property type="match status" value="1"/>
</dbReference>
<keyword evidence="11" id="KW-0902">Two-component regulatory system</keyword>
<dbReference type="CDD" id="cd00082">
    <property type="entry name" value="HisKA"/>
    <property type="match status" value="1"/>
</dbReference>
<evidence type="ECO:0000256" key="18">
    <source>
        <dbReference type="SAM" id="MobiDB-lite"/>
    </source>
</evidence>
<feature type="compositionally biased region" description="Basic and acidic residues" evidence="18">
    <location>
        <begin position="197"/>
        <end position="216"/>
    </location>
</feature>
<dbReference type="Pfam" id="PF02518">
    <property type="entry name" value="HATPase_c"/>
    <property type="match status" value="1"/>
</dbReference>
<dbReference type="InterPro" id="IPR036890">
    <property type="entry name" value="HATPase_C_sf"/>
</dbReference>
<evidence type="ECO:0000259" key="23">
    <source>
        <dbReference type="PROSITE" id="PS51755"/>
    </source>
</evidence>
<keyword evidence="14 19" id="KW-0472">Membrane</keyword>
<dbReference type="eggNOG" id="COG0642">
    <property type="taxonomic scope" value="Bacteria"/>
</dbReference>
<name>A4JSE5_BURVG</name>
<feature type="DNA-binding region" description="OmpR/PhoB-type" evidence="17">
    <location>
        <begin position="124"/>
        <end position="237"/>
    </location>
</feature>
<keyword evidence="4 16" id="KW-0597">Phosphoprotein</keyword>
<feature type="domain" description="OmpR/PhoB-type" evidence="23">
    <location>
        <begin position="124"/>
        <end position="237"/>
    </location>
</feature>
<dbReference type="InterPro" id="IPR036097">
    <property type="entry name" value="HisK_dim/P_sf"/>
</dbReference>
<evidence type="ECO:0000256" key="16">
    <source>
        <dbReference type="PROSITE-ProRule" id="PRU00169"/>
    </source>
</evidence>
<dbReference type="Pfam" id="PF08521">
    <property type="entry name" value="2CSK_N"/>
    <property type="match status" value="1"/>
</dbReference>
<dbReference type="InterPro" id="IPR004358">
    <property type="entry name" value="Sig_transdc_His_kin-like_C"/>
</dbReference>
<dbReference type="CDD" id="cd00075">
    <property type="entry name" value="HATPase"/>
    <property type="match status" value="1"/>
</dbReference>
<dbReference type="SMART" id="SM00448">
    <property type="entry name" value="REC"/>
    <property type="match status" value="1"/>
</dbReference>
<evidence type="ECO:0000256" key="13">
    <source>
        <dbReference type="ARBA" id="ARBA00023125"/>
    </source>
</evidence>
<dbReference type="InterPro" id="IPR001867">
    <property type="entry name" value="OmpR/PhoB-type_DNA-bd"/>
</dbReference>
<comment type="subcellular location">
    <subcellularLocation>
        <location evidence="2">Membrane</location>
        <topology evidence="2">Multi-pass membrane protein</topology>
    </subcellularLocation>
</comment>
<dbReference type="SMART" id="SM00388">
    <property type="entry name" value="HisKA"/>
    <property type="match status" value="1"/>
</dbReference>
<feature type="transmembrane region" description="Helical" evidence="19">
    <location>
        <begin position="383"/>
        <end position="403"/>
    </location>
</feature>
<dbReference type="Pfam" id="PF00486">
    <property type="entry name" value="Trans_reg_C"/>
    <property type="match status" value="1"/>
</dbReference>
<evidence type="ECO:0000313" key="25">
    <source>
        <dbReference type="Proteomes" id="UP000002287"/>
    </source>
</evidence>
<feature type="domain" description="Response regulatory" evidence="21">
    <location>
        <begin position="2"/>
        <end position="116"/>
    </location>
</feature>
<keyword evidence="8 24" id="KW-0418">Kinase</keyword>
<dbReference type="PROSITE" id="PS50109">
    <property type="entry name" value="HIS_KIN"/>
    <property type="match status" value="1"/>
</dbReference>